<dbReference type="InterPro" id="IPR045275">
    <property type="entry name" value="MscS_archaea/bacteria_type"/>
</dbReference>
<dbReference type="NCBIfam" id="NF033912">
    <property type="entry name" value="msc"/>
    <property type="match status" value="1"/>
</dbReference>
<dbReference type="InterPro" id="IPR008910">
    <property type="entry name" value="MSC_TM_helix"/>
</dbReference>
<dbReference type="EMBL" id="AP026866">
    <property type="protein sequence ID" value="BDS05434.1"/>
    <property type="molecule type" value="Genomic_DNA"/>
</dbReference>
<keyword evidence="1" id="KW-1133">Transmembrane helix</keyword>
<feature type="transmembrane region" description="Helical" evidence="1">
    <location>
        <begin position="89"/>
        <end position="106"/>
    </location>
</feature>
<dbReference type="Pfam" id="PF05552">
    <property type="entry name" value="MS_channel_1st_1"/>
    <property type="match status" value="2"/>
</dbReference>
<feature type="transmembrane region" description="Helical" evidence="1">
    <location>
        <begin position="372"/>
        <end position="393"/>
    </location>
</feature>
<keyword evidence="1" id="KW-0812">Transmembrane</keyword>
<keyword evidence="1" id="KW-0472">Membrane</keyword>
<accession>A0AAT9FHE1</accession>
<evidence type="ECO:0000256" key="1">
    <source>
        <dbReference type="SAM" id="Phobius"/>
    </source>
</evidence>
<dbReference type="AlphaFoldDB" id="A0AAT9FHE1"/>
<dbReference type="PANTHER" id="PTHR30221:SF1">
    <property type="entry name" value="SMALL-CONDUCTANCE MECHANOSENSITIVE CHANNEL"/>
    <property type="match status" value="1"/>
</dbReference>
<name>A0AAT9FHE1_9BACT</name>
<evidence type="ECO:0000313" key="2">
    <source>
        <dbReference type="EMBL" id="BDS05434.1"/>
    </source>
</evidence>
<dbReference type="GO" id="GO:0008381">
    <property type="term" value="F:mechanosensitive monoatomic ion channel activity"/>
    <property type="evidence" value="ECO:0007669"/>
    <property type="project" value="InterPro"/>
</dbReference>
<feature type="transmembrane region" description="Helical" evidence="1">
    <location>
        <begin position="216"/>
        <end position="236"/>
    </location>
</feature>
<reference evidence="2" key="1">
    <citation type="submission" date="2024-07" db="EMBL/GenBank/DDBJ databases">
        <title>Complete genome sequence of Verrucomicrobiaceae bacterium NT6N.</title>
        <authorList>
            <person name="Huang C."/>
            <person name="Takami H."/>
            <person name="Hamasaki K."/>
        </authorList>
    </citation>
    <scope>NUCLEOTIDE SEQUENCE</scope>
    <source>
        <strain evidence="2">NT6N</strain>
    </source>
</reference>
<protein>
    <submittedName>
        <fullName evidence="2">Uncharacterized protein</fullName>
    </submittedName>
</protein>
<feature type="transmembrane region" description="Helical" evidence="1">
    <location>
        <begin position="175"/>
        <end position="196"/>
    </location>
</feature>
<feature type="transmembrane region" description="Helical" evidence="1">
    <location>
        <begin position="341"/>
        <end position="360"/>
    </location>
</feature>
<gene>
    <name evidence="2" type="ORF">NT6N_04740</name>
</gene>
<dbReference type="PANTHER" id="PTHR30221">
    <property type="entry name" value="SMALL-CONDUCTANCE MECHANOSENSITIVE CHANNEL"/>
    <property type="match status" value="1"/>
</dbReference>
<feature type="transmembrane region" description="Helical" evidence="1">
    <location>
        <begin position="126"/>
        <end position="154"/>
    </location>
</feature>
<proteinExistence type="predicted"/>
<sequence length="405" mass="42874">MIQSLQLLAADTTIGEKFSNFMATVREGVDTLGPIGAFILAILVFIVGRSLARIFRGLIIKALGKTELDDRLARMVGHESGAAKGIANFIYYLILLYLAILALGVADLDEISGPLQDMLGKFLNFIPNIIGAGVLLYFVLIVAKVVKNLAAGVLDGAKLDQRLGASAGEKPVSNALVTALYCFIILLFVPSVLHFLKIESVSQPVGDVVNDILSAVPKIIVASILIAVGILIGQIARRLVTNLLDAAGANKWPAKLGLDVPQEGPRALSNVVGLIVMVSVAVLLISAAINHLEIHILSQASEGFVEGYFRILLAVIIFGVGLLLAKYAYTNLSDKNITLAKAARIGILILTTVVALKRANLAPELTGLPYEYAIYALATAFGIGGAIAIGLGGKGYVSRWLERKG</sequence>
<feature type="transmembrane region" description="Helical" evidence="1">
    <location>
        <begin position="32"/>
        <end position="52"/>
    </location>
</feature>
<dbReference type="KEGG" id="osu:NT6N_04740"/>
<feature type="transmembrane region" description="Helical" evidence="1">
    <location>
        <begin position="309"/>
        <end position="329"/>
    </location>
</feature>
<organism evidence="2">
    <name type="scientific">Oceaniferula spumae</name>
    <dbReference type="NCBI Taxonomy" id="2979115"/>
    <lineage>
        <taxon>Bacteria</taxon>
        <taxon>Pseudomonadati</taxon>
        <taxon>Verrucomicrobiota</taxon>
        <taxon>Verrucomicrobiia</taxon>
        <taxon>Verrucomicrobiales</taxon>
        <taxon>Verrucomicrobiaceae</taxon>
        <taxon>Oceaniferula</taxon>
    </lineage>
</organism>
<feature type="transmembrane region" description="Helical" evidence="1">
    <location>
        <begin position="271"/>
        <end position="289"/>
    </location>
</feature>